<dbReference type="AlphaFoldDB" id="A0A508A918"/>
<dbReference type="GO" id="GO:0016787">
    <property type="term" value="F:hydrolase activity"/>
    <property type="evidence" value="ECO:0007669"/>
    <property type="project" value="UniProtKB-KW"/>
</dbReference>
<accession>A0A508A918</accession>
<comment type="caution">
    <text evidence="2">The sequence shown here is derived from an EMBL/GenBank/DDBJ whole genome shotgun (WGS) entry which is preliminary data.</text>
</comment>
<keyword evidence="1" id="KW-0732">Signal</keyword>
<name>A0A508A918_9GAMM</name>
<dbReference type="Gene3D" id="3.40.50.1820">
    <property type="entry name" value="alpha/beta hydrolase"/>
    <property type="match status" value="1"/>
</dbReference>
<proteinExistence type="predicted"/>
<organism evidence="2 3">
    <name type="scientific">Marilutibacter aestuarii</name>
    <dbReference type="NCBI Taxonomy" id="1706195"/>
    <lineage>
        <taxon>Bacteria</taxon>
        <taxon>Pseudomonadati</taxon>
        <taxon>Pseudomonadota</taxon>
        <taxon>Gammaproteobacteria</taxon>
        <taxon>Lysobacterales</taxon>
        <taxon>Lysobacteraceae</taxon>
        <taxon>Marilutibacter</taxon>
    </lineage>
</organism>
<evidence type="ECO:0000313" key="3">
    <source>
        <dbReference type="Proteomes" id="UP000318212"/>
    </source>
</evidence>
<dbReference type="OrthoDB" id="869379at2"/>
<dbReference type="RefSeq" id="WP_141518021.1">
    <property type="nucleotide sequence ID" value="NZ_VICE01000066.1"/>
</dbReference>
<dbReference type="Proteomes" id="UP000318212">
    <property type="component" value="Unassembled WGS sequence"/>
</dbReference>
<keyword evidence="2" id="KW-0378">Hydrolase</keyword>
<evidence type="ECO:0000256" key="1">
    <source>
        <dbReference type="SAM" id="SignalP"/>
    </source>
</evidence>
<dbReference type="InterPro" id="IPR029058">
    <property type="entry name" value="AB_hydrolase_fold"/>
</dbReference>
<reference evidence="2 3" key="1">
    <citation type="submission" date="2019-06" db="EMBL/GenBank/DDBJ databases">
        <title>Lysobacter alkalisoli sp. nov. isolated from saline soil.</title>
        <authorList>
            <person name="Sun J.-Q."/>
            <person name="Xu L."/>
        </authorList>
    </citation>
    <scope>NUCLEOTIDE SEQUENCE [LARGE SCALE GENOMIC DNA]</scope>
    <source>
        <strain evidence="2 3">JCM 31130</strain>
    </source>
</reference>
<gene>
    <name evidence="2" type="ORF">FKV25_06725</name>
</gene>
<feature type="chain" id="PRO_5021463894" evidence="1">
    <location>
        <begin position="27"/>
        <end position="558"/>
    </location>
</feature>
<keyword evidence="3" id="KW-1185">Reference proteome</keyword>
<dbReference type="EMBL" id="VICE01000066">
    <property type="protein sequence ID" value="TQD46336.1"/>
    <property type="molecule type" value="Genomic_DNA"/>
</dbReference>
<dbReference type="PROSITE" id="PS51257">
    <property type="entry name" value="PROKAR_LIPOPROTEIN"/>
    <property type="match status" value="1"/>
</dbReference>
<protein>
    <submittedName>
        <fullName evidence="2">Alpha/beta hydrolase</fullName>
    </submittedName>
</protein>
<dbReference type="SUPFAM" id="SSF53474">
    <property type="entry name" value="alpha/beta-Hydrolases"/>
    <property type="match status" value="1"/>
</dbReference>
<feature type="signal peptide" evidence="1">
    <location>
        <begin position="1"/>
        <end position="26"/>
    </location>
</feature>
<sequence>MRLARFAVACLLASLCACTTTPPASISPPPATAADPGLERALDLARAAARQPHSSRRADAWLGCTRDAEAAAGDQPPGTDAAPALRLLAHCSDGFLLDLFRQRADGWLPGVARVDGVPLRVQIVGASRMFRGALKVTPAADVRLPTGWTYRQPGFGLPVVLRTDRCEDDPRCEVYPAEGIHQWATAWVDFGGGQTPTLHIVDPVTSPPIVVAGHVVSPAFDALSFYAVGATRSRLPSQGVFGLFGGDAIEGRAGVYLLRDYDPRRTPVVMIHGLGSHPIIWAELSGAIWADPVLRDAYQVMHVVFQTNAPLLVSRRRVQQSLDRMWSLLDPEGDDPARAKMVLVGHSLGGVVARMLAVDSGDTLWNAAFTVPPERLPGSPEDVEGIASTFLLRPYPGVCTVVMLAAPHKGSPRARSFTGRIAEALVGRRAPEIQALRRLARANPESIQPELVDSYAASRLNSIITLDAGHPVRRAGESLLPAPGIRYHTIAGKRPNHDGDGVVPLDSATLSGADSTLVVDAGHDLYKSPEVIDEVLRILRGGLGQPCANGAAAPKEAP</sequence>
<evidence type="ECO:0000313" key="2">
    <source>
        <dbReference type="EMBL" id="TQD46336.1"/>
    </source>
</evidence>